<protein>
    <submittedName>
        <fullName evidence="2">Uncharacterized protein</fullName>
    </submittedName>
</protein>
<proteinExistence type="predicted"/>
<accession>A0AC35GY76</accession>
<name>A0AC35GY76_9BILA</name>
<dbReference type="WBParaSite" id="PS1159_v2.g9956.t1">
    <property type="protein sequence ID" value="PS1159_v2.g9956.t1"/>
    <property type="gene ID" value="PS1159_v2.g9956"/>
</dbReference>
<dbReference type="Proteomes" id="UP000887580">
    <property type="component" value="Unplaced"/>
</dbReference>
<evidence type="ECO:0000313" key="1">
    <source>
        <dbReference type="Proteomes" id="UP000887580"/>
    </source>
</evidence>
<reference evidence="2" key="1">
    <citation type="submission" date="2022-11" db="UniProtKB">
        <authorList>
            <consortium name="WormBaseParasite"/>
        </authorList>
    </citation>
    <scope>IDENTIFICATION</scope>
</reference>
<organism evidence="1 2">
    <name type="scientific">Panagrolaimus sp. PS1159</name>
    <dbReference type="NCBI Taxonomy" id="55785"/>
    <lineage>
        <taxon>Eukaryota</taxon>
        <taxon>Metazoa</taxon>
        <taxon>Ecdysozoa</taxon>
        <taxon>Nematoda</taxon>
        <taxon>Chromadorea</taxon>
        <taxon>Rhabditida</taxon>
        <taxon>Tylenchina</taxon>
        <taxon>Panagrolaimomorpha</taxon>
        <taxon>Panagrolaimoidea</taxon>
        <taxon>Panagrolaimidae</taxon>
        <taxon>Panagrolaimus</taxon>
    </lineage>
</organism>
<sequence length="125" mass="14169">MTPSFETFSSSTVQSSSASSEASGALRGRRSLRHSHHHRRRRKGCPTVQGKTQFLCPTRNSNRYDVCITREQLCNHIVDCPDGEDEDPKHCMFYQPIDDQLKTLSHAVLLLVDNVMGREQPKAEL</sequence>
<evidence type="ECO:0000313" key="2">
    <source>
        <dbReference type="WBParaSite" id="PS1159_v2.g9956.t1"/>
    </source>
</evidence>